<dbReference type="AlphaFoldDB" id="A0A8X6IMR3"/>
<accession>A0A8X6IMR3</accession>
<comment type="caution">
    <text evidence="1">The sequence shown here is derived from an EMBL/GenBank/DDBJ whole genome shotgun (WGS) entry which is preliminary data.</text>
</comment>
<sequence>MFYVDSTNVHLSQKGICFLLTCDPGDVSLPDETEIPQDSEEFLPDETEIKTEPQDSSNRTKDIRFTKTKFEPVILFINNECSKSIRYRELGEWSVSTRLETETTLNAVLPFCPDSVEDDHVSKMTARAEELRQLARMKTLKAHIKYHQRYDSKHRMMSYAPGDCTGLYPSPKSRSLREIF</sequence>
<dbReference type="EMBL" id="BMAW01091999">
    <property type="protein sequence ID" value="GFS52620.1"/>
    <property type="molecule type" value="Genomic_DNA"/>
</dbReference>
<proteinExistence type="predicted"/>
<evidence type="ECO:0000313" key="1">
    <source>
        <dbReference type="EMBL" id="GFS52620.1"/>
    </source>
</evidence>
<gene>
    <name evidence="1" type="ORF">NPIL_553751</name>
</gene>
<dbReference type="OrthoDB" id="1430630at2759"/>
<name>A0A8X6IMR3_NEPPI</name>
<organism evidence="1 2">
    <name type="scientific">Nephila pilipes</name>
    <name type="common">Giant wood spider</name>
    <name type="synonym">Nephila maculata</name>
    <dbReference type="NCBI Taxonomy" id="299642"/>
    <lineage>
        <taxon>Eukaryota</taxon>
        <taxon>Metazoa</taxon>
        <taxon>Ecdysozoa</taxon>
        <taxon>Arthropoda</taxon>
        <taxon>Chelicerata</taxon>
        <taxon>Arachnida</taxon>
        <taxon>Araneae</taxon>
        <taxon>Araneomorphae</taxon>
        <taxon>Entelegynae</taxon>
        <taxon>Araneoidea</taxon>
        <taxon>Nephilidae</taxon>
        <taxon>Nephila</taxon>
    </lineage>
</organism>
<evidence type="ECO:0000313" key="2">
    <source>
        <dbReference type="Proteomes" id="UP000887013"/>
    </source>
</evidence>
<keyword evidence="2" id="KW-1185">Reference proteome</keyword>
<reference evidence="1" key="1">
    <citation type="submission" date="2020-08" db="EMBL/GenBank/DDBJ databases">
        <title>Multicomponent nature underlies the extraordinary mechanical properties of spider dragline silk.</title>
        <authorList>
            <person name="Kono N."/>
            <person name="Nakamura H."/>
            <person name="Mori M."/>
            <person name="Yoshida Y."/>
            <person name="Ohtoshi R."/>
            <person name="Malay A.D."/>
            <person name="Moran D.A.P."/>
            <person name="Tomita M."/>
            <person name="Numata K."/>
            <person name="Arakawa K."/>
        </authorList>
    </citation>
    <scope>NUCLEOTIDE SEQUENCE</scope>
</reference>
<protein>
    <submittedName>
        <fullName evidence="1">Uncharacterized protein</fullName>
    </submittedName>
</protein>
<dbReference type="Proteomes" id="UP000887013">
    <property type="component" value="Unassembled WGS sequence"/>
</dbReference>